<dbReference type="CDD" id="cd11615">
    <property type="entry name" value="SAF_NeuB_like"/>
    <property type="match status" value="1"/>
</dbReference>
<dbReference type="KEGG" id="taqu:KDW03_09780"/>
<evidence type="ECO:0000313" key="2">
    <source>
        <dbReference type="EMBL" id="URA09761.1"/>
    </source>
</evidence>
<dbReference type="InterPro" id="IPR036732">
    <property type="entry name" value="AFP_Neu5c_C_sf"/>
</dbReference>
<dbReference type="GO" id="GO:0047444">
    <property type="term" value="F:N-acylneuraminate-9-phosphate synthase activity"/>
    <property type="evidence" value="ECO:0007669"/>
    <property type="project" value="TreeGrafter"/>
</dbReference>
<dbReference type="Proteomes" id="UP001056539">
    <property type="component" value="Chromosome"/>
</dbReference>
<keyword evidence="3" id="KW-1185">Reference proteome</keyword>
<evidence type="ECO:0000259" key="1">
    <source>
        <dbReference type="PROSITE" id="PS50844"/>
    </source>
</evidence>
<dbReference type="InterPro" id="IPR051690">
    <property type="entry name" value="PseI-like"/>
</dbReference>
<dbReference type="AlphaFoldDB" id="A0AAX3BC96"/>
<gene>
    <name evidence="2" type="ORF">KDW03_09780</name>
</gene>
<name>A0AAX3BC96_9SPIR</name>
<reference evidence="2" key="2">
    <citation type="submission" date="2022-06" db="EMBL/GenBank/DDBJ databases">
        <title>Thermospira aquatica gen. nov., sp. nov.</title>
        <authorList>
            <person name="Ben Ali Gam Z."/>
            <person name="Labat M."/>
        </authorList>
    </citation>
    <scope>NUCLEOTIDE SEQUENCE</scope>
    <source>
        <strain evidence="2">F1F22</strain>
    </source>
</reference>
<reference evidence="2" key="1">
    <citation type="submission" date="2021-04" db="EMBL/GenBank/DDBJ databases">
        <authorList>
            <person name="Postec A."/>
        </authorList>
    </citation>
    <scope>NUCLEOTIDE SEQUENCE</scope>
    <source>
        <strain evidence="2">F1F22</strain>
    </source>
</reference>
<dbReference type="PANTHER" id="PTHR42966:SF1">
    <property type="entry name" value="SIALIC ACID SYNTHASE"/>
    <property type="match status" value="1"/>
</dbReference>
<protein>
    <submittedName>
        <fullName evidence="2">N-acetylneuraminate synthase family protein</fullName>
    </submittedName>
</protein>
<dbReference type="Gene3D" id="3.20.20.70">
    <property type="entry name" value="Aldolase class I"/>
    <property type="match status" value="1"/>
</dbReference>
<organism evidence="2 3">
    <name type="scientific">Thermospira aquatica</name>
    <dbReference type="NCBI Taxonomy" id="2828656"/>
    <lineage>
        <taxon>Bacteria</taxon>
        <taxon>Pseudomonadati</taxon>
        <taxon>Spirochaetota</taxon>
        <taxon>Spirochaetia</taxon>
        <taxon>Brevinematales</taxon>
        <taxon>Thermospiraceae</taxon>
        <taxon>Thermospira</taxon>
    </lineage>
</organism>
<dbReference type="InterPro" id="IPR057736">
    <property type="entry name" value="SAF_PseI/NeuA/NeuB"/>
</dbReference>
<dbReference type="SUPFAM" id="SSF51569">
    <property type="entry name" value="Aldolase"/>
    <property type="match status" value="1"/>
</dbReference>
<dbReference type="Pfam" id="PF03102">
    <property type="entry name" value="NeuB"/>
    <property type="match status" value="1"/>
</dbReference>
<dbReference type="RefSeq" id="WP_271434895.1">
    <property type="nucleotide sequence ID" value="NZ_CP073355.1"/>
</dbReference>
<dbReference type="EMBL" id="CP073355">
    <property type="protein sequence ID" value="URA09761.1"/>
    <property type="molecule type" value="Genomic_DNA"/>
</dbReference>
<dbReference type="Pfam" id="PF08666">
    <property type="entry name" value="SAF"/>
    <property type="match status" value="1"/>
</dbReference>
<dbReference type="InterPro" id="IPR013785">
    <property type="entry name" value="Aldolase_TIM"/>
</dbReference>
<sequence length="327" mass="37653">MEWLRAFDPRDSRVLVTAEIGINHLGREEYAYQLIDEAMKAGADAVKFQIYRTQDFYHPDSPAYEIFEKYELSLESFSRIKAYCEKKGILFFATPLDFGSLQWMMDQRIPLIKVASSDITFEPFLKQIGEYVRRYRAYAILSTGFVKLEEIGKAVRFFPRQRLALLYCVSRYPTEASDLDLSFLKRLRQTFGTTVGFSDHSLETVFSVAAVALGARIIERHFTDNSSLQEADHSISLNPEAFGRMVEEIRKVEIALGKGEKKITDFEQKIRPLSMRDLYAARDIRKGEMIGKNDIKCLRPGEGISLARYKSIVGQKARQNYAMNERI</sequence>
<evidence type="ECO:0000313" key="3">
    <source>
        <dbReference type="Proteomes" id="UP001056539"/>
    </source>
</evidence>
<feature type="domain" description="AFP-like" evidence="1">
    <location>
        <begin position="277"/>
        <end position="327"/>
    </location>
</feature>
<dbReference type="Gene3D" id="3.90.1210.10">
    <property type="entry name" value="Antifreeze-like/N-acetylneuraminic acid synthase C-terminal domain"/>
    <property type="match status" value="1"/>
</dbReference>
<dbReference type="PANTHER" id="PTHR42966">
    <property type="entry name" value="N-ACETYLNEURAMINATE SYNTHASE"/>
    <property type="match status" value="1"/>
</dbReference>
<accession>A0AAX3BC96</accession>
<dbReference type="InterPro" id="IPR013132">
    <property type="entry name" value="PseI/NeuA/B-like_N"/>
</dbReference>
<proteinExistence type="predicted"/>
<dbReference type="InterPro" id="IPR013974">
    <property type="entry name" value="SAF"/>
</dbReference>
<dbReference type="GO" id="GO:0016051">
    <property type="term" value="P:carbohydrate biosynthetic process"/>
    <property type="evidence" value="ECO:0007669"/>
    <property type="project" value="InterPro"/>
</dbReference>
<dbReference type="SUPFAM" id="SSF51269">
    <property type="entry name" value="AFP III-like domain"/>
    <property type="match status" value="1"/>
</dbReference>
<dbReference type="InterPro" id="IPR006190">
    <property type="entry name" value="SAF_AFP_Neu5Ac"/>
</dbReference>
<dbReference type="PROSITE" id="PS50844">
    <property type="entry name" value="AFP_LIKE"/>
    <property type="match status" value="1"/>
</dbReference>